<dbReference type="SUPFAM" id="SSF55154">
    <property type="entry name" value="CYTH-like phosphatases"/>
    <property type="match status" value="1"/>
</dbReference>
<dbReference type="Pfam" id="PF01928">
    <property type="entry name" value="CYTH"/>
    <property type="match status" value="1"/>
</dbReference>
<dbReference type="InterPro" id="IPR033469">
    <property type="entry name" value="CYTH-like_dom_sf"/>
</dbReference>
<feature type="domain" description="CYTH" evidence="1">
    <location>
        <begin position="4"/>
        <end position="191"/>
    </location>
</feature>
<dbReference type="Proteomes" id="UP000605259">
    <property type="component" value="Unassembled WGS sequence"/>
</dbReference>
<proteinExistence type="predicted"/>
<name>A0A917AUV6_9BACI</name>
<dbReference type="SMART" id="SM01118">
    <property type="entry name" value="CYTH"/>
    <property type="match status" value="1"/>
</dbReference>
<accession>A0A917AUV6</accession>
<dbReference type="AlphaFoldDB" id="A0A917AUV6"/>
<dbReference type="InterPro" id="IPR023577">
    <property type="entry name" value="CYTH_domain"/>
</dbReference>
<dbReference type="RefSeq" id="WP_188388421.1">
    <property type="nucleotide sequence ID" value="NZ_BMFK01000001.1"/>
</dbReference>
<gene>
    <name evidence="2" type="ORF">GCM10007140_22280</name>
</gene>
<protein>
    <submittedName>
        <fullName evidence="2">CYTH domain-containing protein</fullName>
    </submittedName>
</protein>
<dbReference type="PIRSF" id="PIRSF012526">
    <property type="entry name" value="CYTH_UCP012526"/>
    <property type="match status" value="1"/>
</dbReference>
<dbReference type="CDD" id="cd07762">
    <property type="entry name" value="CYTH-like_Pase_1"/>
    <property type="match status" value="1"/>
</dbReference>
<reference evidence="2" key="1">
    <citation type="journal article" date="2014" name="Int. J. Syst. Evol. Microbiol.">
        <title>Complete genome sequence of Corynebacterium casei LMG S-19264T (=DSM 44701T), isolated from a smear-ripened cheese.</title>
        <authorList>
            <consortium name="US DOE Joint Genome Institute (JGI-PGF)"/>
            <person name="Walter F."/>
            <person name="Albersmeier A."/>
            <person name="Kalinowski J."/>
            <person name="Ruckert C."/>
        </authorList>
    </citation>
    <scope>NUCLEOTIDE SEQUENCE</scope>
    <source>
        <strain evidence="2">CGMCC 1.12698</strain>
    </source>
</reference>
<evidence type="ECO:0000313" key="2">
    <source>
        <dbReference type="EMBL" id="GGE71832.1"/>
    </source>
</evidence>
<reference evidence="2" key="2">
    <citation type="submission" date="2020-09" db="EMBL/GenBank/DDBJ databases">
        <authorList>
            <person name="Sun Q."/>
            <person name="Zhou Y."/>
        </authorList>
    </citation>
    <scope>NUCLEOTIDE SEQUENCE</scope>
    <source>
        <strain evidence="2">CGMCC 1.12698</strain>
    </source>
</reference>
<dbReference type="InterPro" id="IPR009195">
    <property type="entry name" value="Uncharacterised_YjbK"/>
</dbReference>
<evidence type="ECO:0000259" key="1">
    <source>
        <dbReference type="PROSITE" id="PS51707"/>
    </source>
</evidence>
<dbReference type="Gene3D" id="2.40.320.10">
    <property type="entry name" value="Hypothetical Protein Pfu-838710-001"/>
    <property type="match status" value="1"/>
</dbReference>
<dbReference type="PROSITE" id="PS51707">
    <property type="entry name" value="CYTH"/>
    <property type="match status" value="1"/>
</dbReference>
<comment type="caution">
    <text evidence="2">The sequence shown here is derived from an EMBL/GenBank/DDBJ whole genome shotgun (WGS) entry which is preliminary data.</text>
</comment>
<evidence type="ECO:0000313" key="3">
    <source>
        <dbReference type="Proteomes" id="UP000605259"/>
    </source>
</evidence>
<organism evidence="2 3">
    <name type="scientific">Priestia taiwanensis</name>
    <dbReference type="NCBI Taxonomy" id="1347902"/>
    <lineage>
        <taxon>Bacteria</taxon>
        <taxon>Bacillati</taxon>
        <taxon>Bacillota</taxon>
        <taxon>Bacilli</taxon>
        <taxon>Bacillales</taxon>
        <taxon>Bacillaceae</taxon>
        <taxon>Priestia</taxon>
    </lineage>
</organism>
<keyword evidence="3" id="KW-1185">Reference proteome</keyword>
<dbReference type="EMBL" id="BMFK01000001">
    <property type="protein sequence ID" value="GGE71832.1"/>
    <property type="molecule type" value="Genomic_DNA"/>
</dbReference>
<sequence>MKQEIEIEFKNLVTKEEFELLTDTFSLHNSFISQTNYYFDTEALSLKDHGAALRIRVKKNTYTLTLKQPHDVGLFETHETLTKDEAMRIIDEGLIPNSTIASRIEALGISPSSLTYLGELTTSRAETEYEGGVLVLDHSHYLSCNDYELEYEVTDEAAGYTSFISLLETYCIPKRKTDNKIKRFFLQKQKEATQ</sequence>